<keyword evidence="2" id="KW-1185">Reference proteome</keyword>
<evidence type="ECO:0008006" key="3">
    <source>
        <dbReference type="Google" id="ProtNLM"/>
    </source>
</evidence>
<dbReference type="NCBIfam" id="NF033892">
    <property type="entry name" value="XcbB_CpsF_sero"/>
    <property type="match status" value="1"/>
</dbReference>
<dbReference type="AlphaFoldDB" id="A0A1X6X808"/>
<reference evidence="2" key="1">
    <citation type="submission" date="2017-02" db="EMBL/GenBank/DDBJ databases">
        <authorList>
            <person name="Dridi B."/>
        </authorList>
    </citation>
    <scope>NUCLEOTIDE SEQUENCE [LARGE SCALE GENOMIC DNA]</scope>
    <source>
        <strain evidence="2">B Co 03.10</strain>
    </source>
</reference>
<organism evidence="1 2">
    <name type="scientific">Brevibacterium yomogidense</name>
    <dbReference type="NCBI Taxonomy" id="946573"/>
    <lineage>
        <taxon>Bacteria</taxon>
        <taxon>Bacillati</taxon>
        <taxon>Actinomycetota</taxon>
        <taxon>Actinomycetes</taxon>
        <taxon>Micrococcales</taxon>
        <taxon>Brevibacteriaceae</taxon>
        <taxon>Brevibacterium</taxon>
    </lineage>
</organism>
<dbReference type="EMBL" id="FWFF01000005">
    <property type="protein sequence ID" value="SLM95250.1"/>
    <property type="molecule type" value="Genomic_DNA"/>
</dbReference>
<dbReference type="SUPFAM" id="SSF53474">
    <property type="entry name" value="alpha/beta-Hydrolases"/>
    <property type="match status" value="1"/>
</dbReference>
<gene>
    <name evidence="1" type="ORF">FM105_04600</name>
</gene>
<evidence type="ECO:0000313" key="2">
    <source>
        <dbReference type="Proteomes" id="UP000196581"/>
    </source>
</evidence>
<dbReference type="Proteomes" id="UP000196581">
    <property type="component" value="Unassembled WGS sequence"/>
</dbReference>
<sequence length="344" mass="37823">MKHNIIWAPLGTTADEVGVLVEENDGLPRYFRIDTSSAQKPDDDLMKLALRDPAAKQLLMHLTTLGFSVYYNTTDESRLIRHDRIVHHWPAVKEGTFSASDSGIVYQFEEPSSGQVDGLVVVLSPINSKPRLSRYFWPSFPKLQKFLAPNTAVLRIADVGGVKGAFYLDTTAVPDNSQRISAFIAAAAREHDVPQERIVLYGASKGGTGAAYHGLAAGWKFVAVDPIVSDEWYEEHERDYHFTSGSVFPRPKQDVFGALVDDVSSSGRTLGQRSVIVTSSRSPQFTYINRLLGPLFDELTVFDSANPAIRTHPDVARQTIYLQVMALNALLTGVPLPSGIAPVP</sequence>
<dbReference type="Gene3D" id="3.40.50.1820">
    <property type="entry name" value="alpha/beta hydrolase"/>
    <property type="match status" value="1"/>
</dbReference>
<accession>A0A1X6X808</accession>
<name>A0A1X6X808_9MICO</name>
<evidence type="ECO:0000313" key="1">
    <source>
        <dbReference type="EMBL" id="SLM95250.1"/>
    </source>
</evidence>
<dbReference type="RefSeq" id="WP_179207064.1">
    <property type="nucleotide sequence ID" value="NZ_FWFF01000005.1"/>
</dbReference>
<proteinExistence type="predicted"/>
<dbReference type="InterPro" id="IPR029058">
    <property type="entry name" value="AB_hydrolase_fold"/>
</dbReference>
<protein>
    <recommendedName>
        <fullName evidence="3">XcbB/CpsF family capsular polysaccharide biosynthesis protein</fullName>
    </recommendedName>
</protein>